<evidence type="ECO:0000313" key="2">
    <source>
        <dbReference type="Proteomes" id="UP000029221"/>
    </source>
</evidence>
<dbReference type="eggNOG" id="ENOG50313I2">
    <property type="taxonomic scope" value="Bacteria"/>
</dbReference>
<dbReference type="Proteomes" id="UP000029221">
    <property type="component" value="Unassembled WGS sequence"/>
</dbReference>
<protein>
    <submittedName>
        <fullName evidence="1">Gliding motility protein GldH</fullName>
    </submittedName>
</protein>
<name>A0A090Q1N0_9FLAO</name>
<keyword evidence="2" id="KW-1185">Reference proteome</keyword>
<gene>
    <name evidence="1" type="ORF">JCM19294_2879</name>
</gene>
<proteinExistence type="predicted"/>
<evidence type="ECO:0000313" key="1">
    <source>
        <dbReference type="EMBL" id="GAK96097.1"/>
    </source>
</evidence>
<dbReference type="AlphaFoldDB" id="A0A090Q1N0"/>
<dbReference type="InterPro" id="IPR020018">
    <property type="entry name" value="Motility-assoc_lipoprot_GldH"/>
</dbReference>
<dbReference type="Pfam" id="PF14109">
    <property type="entry name" value="GldH_lipo"/>
    <property type="match status" value="1"/>
</dbReference>
<comment type="caution">
    <text evidence="1">The sequence shown here is derived from an EMBL/GenBank/DDBJ whole genome shotgun (WGS) entry which is preliminary data.</text>
</comment>
<organism evidence="1 2">
    <name type="scientific">Nonlabens tegetincola</name>
    <dbReference type="NCBI Taxonomy" id="323273"/>
    <lineage>
        <taxon>Bacteria</taxon>
        <taxon>Pseudomonadati</taxon>
        <taxon>Bacteroidota</taxon>
        <taxon>Flavobacteriia</taxon>
        <taxon>Flavobacteriales</taxon>
        <taxon>Flavobacteriaceae</taxon>
        <taxon>Nonlabens</taxon>
    </lineage>
</organism>
<dbReference type="STRING" id="319236.BST91_10450"/>
<reference evidence="1" key="1">
    <citation type="journal article" date="2014" name="Genome Announc.">
        <title>Draft Genome Sequences of Marine Flavobacterium Nonlabens Strains NR17, NR24, NR27, NR32, NR33, and Ara13.</title>
        <authorList>
            <person name="Nakanishi M."/>
            <person name="Meirelles P."/>
            <person name="Suzuki R."/>
            <person name="Takatani N."/>
            <person name="Mino S."/>
            <person name="Suda W."/>
            <person name="Oshima K."/>
            <person name="Hattori M."/>
            <person name="Ohkuma M."/>
            <person name="Hosokawa M."/>
            <person name="Miyashita K."/>
            <person name="Thompson F.L."/>
            <person name="Niwa A."/>
            <person name="Sawabe T."/>
            <person name="Sawabe T."/>
        </authorList>
    </citation>
    <scope>NUCLEOTIDE SEQUENCE [LARGE SCALE GENOMIC DNA]</scope>
    <source>
        <strain evidence="1">JCM 19294</strain>
    </source>
</reference>
<dbReference type="EMBL" id="BBML01000001">
    <property type="protein sequence ID" value="GAK96097.1"/>
    <property type="molecule type" value="Genomic_DNA"/>
</dbReference>
<accession>A0A090Q1N0</accession>
<sequence length="137" mass="16159">MENAKWNIKQAPVFKVSPPDTTNTYDLFINLRNNHEYAFSNLYLISEIKFPQGRTFVDTLEFDMTDNYGRYLGRERGDLYENKLWLREGIRFRESGTYHLTLRHVMRKTGEITPVQNLNGIVDLGYSIEKPKNYGKD</sequence>